<keyword evidence="5" id="KW-1185">Reference proteome</keyword>
<sequence>MIPDVLHIPALRKNLFSLTQHVLQGGGLVIKPNHCIVQDKMGNTIVRCIIENKLIRLGMTSTKTLAAYANASYSAVNTAELTTYQWHLKLGHMSLPRMQQLKHQHMGRGFENCSLKTLPFCTSCAIGKSTRVKFPNKGATRATDLLALVQSDICGPLRTRTFSGCTYFITFIDYLSLNRSPSKALPTAKTLHKLWHGHKSDLSQLQVFGCTAFAHIEKGHRGKVDPKSGECIFLGYSLTAKGYRLQVSLPPILSLEVPPAGRPPTVGAFSPETPSAGVRAPPPPSTPSVSNPTTAQVPATYPVRFGKTY</sequence>
<gene>
    <name evidence="4" type="ORF">AXG93_2210s1100</name>
</gene>
<accession>A0A176VZ95</accession>
<dbReference type="InterPro" id="IPR057670">
    <property type="entry name" value="SH3_retrovirus"/>
</dbReference>
<dbReference type="Pfam" id="PF13976">
    <property type="entry name" value="gag_pre-integrs"/>
    <property type="match status" value="1"/>
</dbReference>
<evidence type="ECO:0000313" key="5">
    <source>
        <dbReference type="Proteomes" id="UP000077202"/>
    </source>
</evidence>
<feature type="domain" description="GAG-pre-integrase" evidence="2">
    <location>
        <begin position="69"/>
        <end position="129"/>
    </location>
</feature>
<protein>
    <submittedName>
        <fullName evidence="4">Uncharacterized protein</fullName>
    </submittedName>
</protein>
<evidence type="ECO:0000259" key="2">
    <source>
        <dbReference type="Pfam" id="PF13976"/>
    </source>
</evidence>
<evidence type="ECO:0000313" key="4">
    <source>
        <dbReference type="EMBL" id="OAE25226.1"/>
    </source>
</evidence>
<dbReference type="InterPro" id="IPR025724">
    <property type="entry name" value="GAG-pre-integrase_dom"/>
</dbReference>
<dbReference type="PANTHER" id="PTHR42648:SF28">
    <property type="entry name" value="TRANSPOSON-ENCODED PROTEIN WITH RIBONUCLEASE H-LIKE AND RETROVIRUS ZINC FINGER-LIKE DOMAINS"/>
    <property type="match status" value="1"/>
</dbReference>
<dbReference type="EMBL" id="LVLJ01002376">
    <property type="protein sequence ID" value="OAE25226.1"/>
    <property type="molecule type" value="Genomic_DNA"/>
</dbReference>
<feature type="domain" description="Retroviral polymerase SH3-like" evidence="3">
    <location>
        <begin position="210"/>
        <end position="245"/>
    </location>
</feature>
<comment type="caution">
    <text evidence="4">The sequence shown here is derived from an EMBL/GenBank/DDBJ whole genome shotgun (WGS) entry which is preliminary data.</text>
</comment>
<dbReference type="AlphaFoldDB" id="A0A176VZ95"/>
<evidence type="ECO:0000256" key="1">
    <source>
        <dbReference type="SAM" id="MobiDB-lite"/>
    </source>
</evidence>
<reference evidence="4" key="1">
    <citation type="submission" date="2016-03" db="EMBL/GenBank/DDBJ databases">
        <title>Mechanisms controlling the formation of the plant cell surface in tip-growing cells are functionally conserved among land plants.</title>
        <authorList>
            <person name="Honkanen S."/>
            <person name="Jones V.A."/>
            <person name="Morieri G."/>
            <person name="Champion C."/>
            <person name="Hetherington A.J."/>
            <person name="Kelly S."/>
            <person name="Saint-Marcoux D."/>
            <person name="Proust H."/>
            <person name="Prescott H."/>
            <person name="Dolan L."/>
        </authorList>
    </citation>
    <scope>NUCLEOTIDE SEQUENCE [LARGE SCALE GENOMIC DNA]</scope>
    <source>
        <tissue evidence="4">Whole gametophyte</tissue>
    </source>
</reference>
<evidence type="ECO:0000259" key="3">
    <source>
        <dbReference type="Pfam" id="PF25597"/>
    </source>
</evidence>
<feature type="region of interest" description="Disordered" evidence="1">
    <location>
        <begin position="264"/>
        <end position="297"/>
    </location>
</feature>
<dbReference type="InterPro" id="IPR039537">
    <property type="entry name" value="Retrotran_Ty1/copia-like"/>
</dbReference>
<dbReference type="Proteomes" id="UP000077202">
    <property type="component" value="Unassembled WGS sequence"/>
</dbReference>
<organism evidence="4 5">
    <name type="scientific">Marchantia polymorpha subsp. ruderalis</name>
    <dbReference type="NCBI Taxonomy" id="1480154"/>
    <lineage>
        <taxon>Eukaryota</taxon>
        <taxon>Viridiplantae</taxon>
        <taxon>Streptophyta</taxon>
        <taxon>Embryophyta</taxon>
        <taxon>Marchantiophyta</taxon>
        <taxon>Marchantiopsida</taxon>
        <taxon>Marchantiidae</taxon>
        <taxon>Marchantiales</taxon>
        <taxon>Marchantiaceae</taxon>
        <taxon>Marchantia</taxon>
    </lineage>
</organism>
<dbReference type="Pfam" id="PF25597">
    <property type="entry name" value="SH3_retrovirus"/>
    <property type="match status" value="1"/>
</dbReference>
<dbReference type="PANTHER" id="PTHR42648">
    <property type="entry name" value="TRANSPOSASE, PUTATIVE-RELATED"/>
    <property type="match status" value="1"/>
</dbReference>
<proteinExistence type="predicted"/>
<name>A0A176VZ95_MARPO</name>